<evidence type="ECO:0000256" key="10">
    <source>
        <dbReference type="HAMAP-Rule" id="MF_00462"/>
    </source>
</evidence>
<keyword evidence="5 10" id="KW-0812">Transmembrane</keyword>
<dbReference type="GO" id="GO:0022900">
    <property type="term" value="P:electron transport chain"/>
    <property type="evidence" value="ECO:0007669"/>
    <property type="project" value="UniProtKB-UniRule"/>
</dbReference>
<keyword evidence="9 10" id="KW-0472">Membrane</keyword>
<keyword evidence="8 10" id="KW-1133">Transmembrane helix</keyword>
<evidence type="ECO:0000256" key="7">
    <source>
        <dbReference type="ARBA" id="ARBA00022982"/>
    </source>
</evidence>
<comment type="caution">
    <text evidence="10">Lacks conserved residue(s) required for the propagation of feature annotation.</text>
</comment>
<keyword evidence="3 10" id="KW-0285">Flavoprotein</keyword>
<dbReference type="Pfam" id="PF03116">
    <property type="entry name" value="NQR2_RnfD_RnfE"/>
    <property type="match status" value="1"/>
</dbReference>
<evidence type="ECO:0000313" key="11">
    <source>
        <dbReference type="EMBL" id="HIV99441.1"/>
    </source>
</evidence>
<keyword evidence="7 10" id="KW-0249">Electron transport</keyword>
<evidence type="ECO:0000256" key="4">
    <source>
        <dbReference type="ARBA" id="ARBA00022643"/>
    </source>
</evidence>
<feature type="transmembrane region" description="Helical" evidence="10">
    <location>
        <begin position="233"/>
        <end position="252"/>
    </location>
</feature>
<accession>A0A9D1PTH9</accession>
<dbReference type="EMBL" id="DXHU01000023">
    <property type="protein sequence ID" value="HIV99441.1"/>
    <property type="molecule type" value="Genomic_DNA"/>
</dbReference>
<proteinExistence type="inferred from homology"/>
<sequence length="353" mass="37713">MRSVTVSPHVHDSMRTDKAMIYVIIALLPALVFGFAAFGIRAVLVVAASVASSVLTEYLLNKISKEHTIRDFSAILTGVLVGMNMSPLVPLYIPVIASVFAIAVSKWTFGGLGNNWINPALSGRVFVFFSFTSQMSTFSLPFWMKSDAVSSATPLSSIKTMLSSGTVGSSGALLSQSGIPSTDFAQKVAEATGISAYTVDAFLGNMAGCIGEVSALLLLAGGIFLIVKKVITWHIPVIYLSSFAILSWVFGGTVSGNGLFCGEILLPLFSGGLMLGAFFMATDWVTTPTSIKGQVVFALGCGFFTFLIRYFGSLPEGVSLAILLMNIVTPTIDRYIRPKRFGYVKEKKAKEAK</sequence>
<evidence type="ECO:0000256" key="6">
    <source>
        <dbReference type="ARBA" id="ARBA00022967"/>
    </source>
</evidence>
<reference evidence="11" key="1">
    <citation type="journal article" date="2021" name="PeerJ">
        <title>Extensive microbial diversity within the chicken gut microbiome revealed by metagenomics and culture.</title>
        <authorList>
            <person name="Gilroy R."/>
            <person name="Ravi A."/>
            <person name="Getino M."/>
            <person name="Pursley I."/>
            <person name="Horton D.L."/>
            <person name="Alikhan N.F."/>
            <person name="Baker D."/>
            <person name="Gharbi K."/>
            <person name="Hall N."/>
            <person name="Watson M."/>
            <person name="Adriaenssens E.M."/>
            <person name="Foster-Nyarko E."/>
            <person name="Jarju S."/>
            <person name="Secka A."/>
            <person name="Antonio M."/>
            <person name="Oren A."/>
            <person name="Chaudhuri R.R."/>
            <person name="La Ragione R."/>
            <person name="Hildebrand F."/>
            <person name="Pallen M.J."/>
        </authorList>
    </citation>
    <scope>NUCLEOTIDE SEQUENCE</scope>
    <source>
        <strain evidence="11">Gambia11-129</strain>
    </source>
</reference>
<comment type="subunit">
    <text evidence="10">The complex is composed of six subunits: RnfA, RnfB, RnfC, RnfD, RnfE and RnfG.</text>
</comment>
<dbReference type="InterPro" id="IPR011303">
    <property type="entry name" value="RnfD_bac"/>
</dbReference>
<keyword evidence="10" id="KW-1003">Cell membrane</keyword>
<evidence type="ECO:0000256" key="2">
    <source>
        <dbReference type="ARBA" id="ARBA00022553"/>
    </source>
</evidence>
<dbReference type="PANTHER" id="PTHR30578:SF0">
    <property type="entry name" value="ION-TRANSLOCATING OXIDOREDUCTASE COMPLEX SUBUNIT D"/>
    <property type="match status" value="1"/>
</dbReference>
<evidence type="ECO:0000256" key="8">
    <source>
        <dbReference type="ARBA" id="ARBA00022989"/>
    </source>
</evidence>
<comment type="similarity">
    <text evidence="10">Belongs to the NqrB/RnfD family.</text>
</comment>
<evidence type="ECO:0000256" key="5">
    <source>
        <dbReference type="ARBA" id="ARBA00022692"/>
    </source>
</evidence>
<dbReference type="GO" id="GO:0055085">
    <property type="term" value="P:transmembrane transport"/>
    <property type="evidence" value="ECO:0007669"/>
    <property type="project" value="InterPro"/>
</dbReference>
<dbReference type="PANTHER" id="PTHR30578">
    <property type="entry name" value="ELECTRON TRANSPORT COMPLEX PROTEIN RNFD"/>
    <property type="match status" value="1"/>
</dbReference>
<dbReference type="NCBIfam" id="TIGR01946">
    <property type="entry name" value="rnfD"/>
    <property type="match status" value="1"/>
</dbReference>
<feature type="transmembrane region" description="Helical" evidence="10">
    <location>
        <begin position="95"/>
        <end position="113"/>
    </location>
</feature>
<evidence type="ECO:0000256" key="9">
    <source>
        <dbReference type="ARBA" id="ARBA00023136"/>
    </source>
</evidence>
<evidence type="ECO:0000313" key="12">
    <source>
        <dbReference type="Proteomes" id="UP000823936"/>
    </source>
</evidence>
<dbReference type="Proteomes" id="UP000823936">
    <property type="component" value="Unassembled WGS sequence"/>
</dbReference>
<keyword evidence="6 10" id="KW-1278">Translocase</keyword>
<feature type="transmembrane region" description="Helical" evidence="10">
    <location>
        <begin position="264"/>
        <end position="282"/>
    </location>
</feature>
<comment type="caution">
    <text evidence="11">The sequence shown here is derived from an EMBL/GenBank/DDBJ whole genome shotgun (WGS) entry which is preliminary data.</text>
</comment>
<keyword evidence="2 10" id="KW-0597">Phosphoprotein</keyword>
<evidence type="ECO:0000256" key="1">
    <source>
        <dbReference type="ARBA" id="ARBA00022448"/>
    </source>
</evidence>
<dbReference type="InterPro" id="IPR004338">
    <property type="entry name" value="NqrB/RnfD"/>
</dbReference>
<dbReference type="AlphaFoldDB" id="A0A9D1PTH9"/>
<feature type="modified residue" description="FMN phosphoryl threonine" evidence="10">
    <location>
        <position position="153"/>
    </location>
</feature>
<gene>
    <name evidence="10" type="primary">rnfD</name>
    <name evidence="11" type="ORF">IAB12_06680</name>
</gene>
<keyword evidence="1 10" id="KW-0813">Transport</keyword>
<feature type="transmembrane region" description="Helical" evidence="10">
    <location>
        <begin position="20"/>
        <end position="37"/>
    </location>
</feature>
<reference evidence="11" key="2">
    <citation type="submission" date="2021-04" db="EMBL/GenBank/DDBJ databases">
        <authorList>
            <person name="Gilroy R."/>
        </authorList>
    </citation>
    <scope>NUCLEOTIDE SEQUENCE</scope>
    <source>
        <strain evidence="11">Gambia11-129</strain>
    </source>
</reference>
<dbReference type="HAMAP" id="MF_00462">
    <property type="entry name" value="RsxD_RnfD"/>
    <property type="match status" value="1"/>
</dbReference>
<comment type="subcellular location">
    <subcellularLocation>
        <location evidence="10">Cell membrane</location>
        <topology evidence="10">Multi-pass membrane protein</topology>
    </subcellularLocation>
</comment>
<keyword evidence="4 10" id="KW-0288">FMN</keyword>
<protein>
    <recommendedName>
        <fullName evidence="10">Ion-translocating oxidoreductase complex subunit D</fullName>
        <ecNumber evidence="10">7.-.-.-</ecNumber>
    </recommendedName>
    <alternativeName>
        <fullName evidence="10">Rnf electron transport complex subunit D</fullName>
    </alternativeName>
</protein>
<evidence type="ECO:0000256" key="3">
    <source>
        <dbReference type="ARBA" id="ARBA00022630"/>
    </source>
</evidence>
<name>A0A9D1PTH9_9SPIO</name>
<comment type="cofactor">
    <cofactor evidence="10">
        <name>FMN</name>
        <dbReference type="ChEBI" id="CHEBI:58210"/>
    </cofactor>
</comment>
<organism evidence="11 12">
    <name type="scientific">Candidatus Ornithospirochaeta avicola</name>
    <dbReference type="NCBI Taxonomy" id="2840896"/>
    <lineage>
        <taxon>Bacteria</taxon>
        <taxon>Pseudomonadati</taxon>
        <taxon>Spirochaetota</taxon>
        <taxon>Spirochaetia</taxon>
        <taxon>Spirochaetales</taxon>
        <taxon>Spirochaetaceae</taxon>
        <taxon>Spirochaetaceae incertae sedis</taxon>
        <taxon>Candidatus Ornithospirochaeta</taxon>
    </lineage>
</organism>
<dbReference type="GO" id="GO:0005886">
    <property type="term" value="C:plasma membrane"/>
    <property type="evidence" value="ECO:0007669"/>
    <property type="project" value="UniProtKB-SubCell"/>
</dbReference>
<dbReference type="EC" id="7.-.-.-" evidence="10"/>
<feature type="transmembrane region" description="Helical" evidence="10">
    <location>
        <begin position="202"/>
        <end position="226"/>
    </location>
</feature>
<comment type="function">
    <text evidence="10">Part of a membrane-bound complex that couples electron transfer with translocation of ions across the membrane.</text>
</comment>